<dbReference type="EMBL" id="OBEG01000001">
    <property type="protein sequence ID" value="SNY76446.1"/>
    <property type="molecule type" value="Genomic_DNA"/>
</dbReference>
<dbReference type="RefSeq" id="WP_097243609.1">
    <property type="nucleotide sequence ID" value="NZ_OBEG01000001.1"/>
</dbReference>
<dbReference type="Proteomes" id="UP000219565">
    <property type="component" value="Unassembled WGS sequence"/>
</dbReference>
<protein>
    <submittedName>
        <fullName evidence="1">Uncharacterized protein</fullName>
    </submittedName>
</protein>
<dbReference type="OrthoDB" id="4546844at2"/>
<organism evidence="1 2">
    <name type="scientific">Nocardia amikacinitolerans</name>
    <dbReference type="NCBI Taxonomy" id="756689"/>
    <lineage>
        <taxon>Bacteria</taxon>
        <taxon>Bacillati</taxon>
        <taxon>Actinomycetota</taxon>
        <taxon>Actinomycetes</taxon>
        <taxon>Mycobacteriales</taxon>
        <taxon>Nocardiaceae</taxon>
        <taxon>Nocardia</taxon>
    </lineage>
</organism>
<accession>A0A285KYJ3</accession>
<keyword evidence="2" id="KW-1185">Reference proteome</keyword>
<gene>
    <name evidence="1" type="ORF">SAMN04244553_0713</name>
</gene>
<reference evidence="1 2" key="1">
    <citation type="submission" date="2017-09" db="EMBL/GenBank/DDBJ databases">
        <authorList>
            <person name="Ehlers B."/>
            <person name="Leendertz F.H."/>
        </authorList>
    </citation>
    <scope>NUCLEOTIDE SEQUENCE [LARGE SCALE GENOMIC DNA]</scope>
    <source>
        <strain evidence="1 2">DSM 45537</strain>
    </source>
</reference>
<evidence type="ECO:0000313" key="1">
    <source>
        <dbReference type="EMBL" id="SNY76446.1"/>
    </source>
</evidence>
<dbReference type="AlphaFoldDB" id="A0A285KYJ3"/>
<name>A0A285KYJ3_9NOCA</name>
<evidence type="ECO:0000313" key="2">
    <source>
        <dbReference type="Proteomes" id="UP000219565"/>
    </source>
</evidence>
<sequence>MTKDVVRRAAGVSAKVGVVGAAVGALVLGQHTVAHAAETTTFHLPLIKLSQTWGVPSIFSVYLTATVGEEPGVTTFGVANPGPFSGGTIFDSHARIHWSNLTTGAVGVVDVPDRETALRPCDCAPAPVRVRTGAGSIVALATAGGVAINVSSGLGTVRAS</sequence>
<proteinExistence type="predicted"/>